<dbReference type="Proteomes" id="UP000486602">
    <property type="component" value="Unassembled WGS sequence"/>
</dbReference>
<sequence length="134" mass="14781">MKKTHIVGIVIIAVAVAFILSSVSKSSSYAEFDDAFSNPGKEYHVVGTLDKTADIIYNPELNANLTQFTMIDGKGEKRTVMLNKSKPQDFERSESVVIIGKANGENFHASEMLMKCPSKYKQEGKFNVDETAAK</sequence>
<evidence type="ECO:0000313" key="5">
    <source>
        <dbReference type="EMBL" id="NEN23957.1"/>
    </source>
</evidence>
<dbReference type="InterPro" id="IPR036127">
    <property type="entry name" value="CcmE-like_sf"/>
</dbReference>
<accession>A0A7K3WQM3</accession>
<protein>
    <submittedName>
        <fullName evidence="5">Cytochrome c maturation protein CcmE</fullName>
    </submittedName>
</protein>
<dbReference type="AlphaFoldDB" id="A0A7K3WQM3"/>
<dbReference type="GO" id="GO:0020037">
    <property type="term" value="F:heme binding"/>
    <property type="evidence" value="ECO:0007669"/>
    <property type="project" value="InterPro"/>
</dbReference>
<proteinExistence type="predicted"/>
<dbReference type="Gene3D" id="2.40.50.140">
    <property type="entry name" value="Nucleic acid-binding proteins"/>
    <property type="match status" value="1"/>
</dbReference>
<comment type="caution">
    <text evidence="5">The sequence shown here is derived from an EMBL/GenBank/DDBJ whole genome shotgun (WGS) entry which is preliminary data.</text>
</comment>
<evidence type="ECO:0000256" key="1">
    <source>
        <dbReference type="ARBA" id="ARBA00004370"/>
    </source>
</evidence>
<dbReference type="RefSeq" id="WP_163285348.1">
    <property type="nucleotide sequence ID" value="NZ_JAAGVY010000017.1"/>
</dbReference>
<keyword evidence="4" id="KW-0472">Membrane</keyword>
<dbReference type="EMBL" id="JAAGVY010000017">
    <property type="protein sequence ID" value="NEN23957.1"/>
    <property type="molecule type" value="Genomic_DNA"/>
</dbReference>
<keyword evidence="2" id="KW-0408">Iron</keyword>
<dbReference type="GO" id="GO:0017004">
    <property type="term" value="P:cytochrome complex assembly"/>
    <property type="evidence" value="ECO:0007669"/>
    <property type="project" value="UniProtKB-KW"/>
</dbReference>
<dbReference type="InterPro" id="IPR012340">
    <property type="entry name" value="NA-bd_OB-fold"/>
</dbReference>
<evidence type="ECO:0000256" key="4">
    <source>
        <dbReference type="ARBA" id="ARBA00023136"/>
    </source>
</evidence>
<keyword evidence="2" id="KW-0349">Heme</keyword>
<dbReference type="SUPFAM" id="SSF82093">
    <property type="entry name" value="Heme chaperone CcmE"/>
    <property type="match status" value="1"/>
</dbReference>
<evidence type="ECO:0000256" key="3">
    <source>
        <dbReference type="ARBA" id="ARBA00022748"/>
    </source>
</evidence>
<keyword evidence="6" id="KW-1185">Reference proteome</keyword>
<name>A0A7K3WQM3_9FLAO</name>
<evidence type="ECO:0000313" key="6">
    <source>
        <dbReference type="Proteomes" id="UP000486602"/>
    </source>
</evidence>
<dbReference type="GO" id="GO:0005886">
    <property type="term" value="C:plasma membrane"/>
    <property type="evidence" value="ECO:0007669"/>
    <property type="project" value="InterPro"/>
</dbReference>
<dbReference type="GO" id="GO:0017003">
    <property type="term" value="P:protein-heme linkage"/>
    <property type="evidence" value="ECO:0007669"/>
    <property type="project" value="InterPro"/>
</dbReference>
<dbReference type="InterPro" id="IPR004329">
    <property type="entry name" value="CcmE"/>
</dbReference>
<dbReference type="Pfam" id="PF03100">
    <property type="entry name" value="CcmE"/>
    <property type="match status" value="1"/>
</dbReference>
<evidence type="ECO:0000256" key="2">
    <source>
        <dbReference type="ARBA" id="ARBA00022617"/>
    </source>
</evidence>
<organism evidence="5 6">
    <name type="scientific">Cryomorpha ignava</name>
    <dbReference type="NCBI Taxonomy" id="101383"/>
    <lineage>
        <taxon>Bacteria</taxon>
        <taxon>Pseudomonadati</taxon>
        <taxon>Bacteroidota</taxon>
        <taxon>Flavobacteriia</taxon>
        <taxon>Flavobacteriales</taxon>
        <taxon>Cryomorphaceae</taxon>
        <taxon>Cryomorpha</taxon>
    </lineage>
</organism>
<keyword evidence="3" id="KW-0201">Cytochrome c-type biogenesis</keyword>
<keyword evidence="2" id="KW-0479">Metal-binding</keyword>
<reference evidence="5 6" key="1">
    <citation type="submission" date="2020-02" db="EMBL/GenBank/DDBJ databases">
        <title>Out from the shadows clarifying the taxonomy of the family Cryomorphaceae and related taxa by utilizing the GTDB taxonomic framework.</title>
        <authorList>
            <person name="Bowman J.P."/>
        </authorList>
    </citation>
    <scope>NUCLEOTIDE SEQUENCE [LARGE SCALE GENOMIC DNA]</scope>
    <source>
        <strain evidence="5 6">QSSC 1-22</strain>
    </source>
</reference>
<gene>
    <name evidence="5" type="ORF">G3O08_10645</name>
</gene>
<comment type="subcellular location">
    <subcellularLocation>
        <location evidence="1">Membrane</location>
    </subcellularLocation>
</comment>